<feature type="chain" id="PRO_5016665821" evidence="6">
    <location>
        <begin position="24"/>
        <end position="466"/>
    </location>
</feature>
<dbReference type="GO" id="GO:0005737">
    <property type="term" value="C:cytoplasm"/>
    <property type="evidence" value="ECO:0007669"/>
    <property type="project" value="TreeGrafter"/>
</dbReference>
<reference evidence="8 9" key="1">
    <citation type="submission" date="2018-06" db="EMBL/GenBank/DDBJ databases">
        <authorList>
            <consortium name="Pathogen Informatics"/>
            <person name="Doyle S."/>
        </authorList>
    </citation>
    <scope>NUCLEOTIDE SEQUENCE [LARGE SCALE GENOMIC DNA]</scope>
    <source>
        <strain evidence="8 9">NCTC11155</strain>
    </source>
</reference>
<dbReference type="Proteomes" id="UP000254424">
    <property type="component" value="Unassembled WGS sequence"/>
</dbReference>
<dbReference type="GeneID" id="93072176"/>
<evidence type="ECO:0000256" key="2">
    <source>
        <dbReference type="ARBA" id="ARBA00022723"/>
    </source>
</evidence>
<comment type="PTM">
    <text evidence="4">The conversion to 3-oxoalanine (also known as C-formylglycine, FGly), of a serine or cysteine residue in prokaryotes and of a cysteine residue in eukaryotes, is critical for catalytic activity.</text>
</comment>
<dbReference type="InterPro" id="IPR024607">
    <property type="entry name" value="Sulfatase_CS"/>
</dbReference>
<evidence type="ECO:0000256" key="5">
    <source>
        <dbReference type="SAM" id="MobiDB-lite"/>
    </source>
</evidence>
<evidence type="ECO:0000256" key="4">
    <source>
        <dbReference type="PIRSR" id="PIRSR600917-52"/>
    </source>
</evidence>
<dbReference type="PROSITE" id="PS00523">
    <property type="entry name" value="SULFATASE_1"/>
    <property type="match status" value="1"/>
</dbReference>
<feature type="signal peptide" evidence="6">
    <location>
        <begin position="1"/>
        <end position="23"/>
    </location>
</feature>
<feature type="modified residue" description="3-oxoalanine (Ser)" evidence="4">
    <location>
        <position position="75"/>
    </location>
</feature>
<dbReference type="EMBL" id="UFSX01000002">
    <property type="protein sequence ID" value="SUV44179.1"/>
    <property type="molecule type" value="Genomic_DNA"/>
</dbReference>
<dbReference type="AlphaFoldDB" id="A0A380ZAZ0"/>
<keyword evidence="6" id="KW-0732">Signal</keyword>
<name>A0A380ZAZ0_9BACE</name>
<evidence type="ECO:0000313" key="8">
    <source>
        <dbReference type="EMBL" id="SUV44179.1"/>
    </source>
</evidence>
<dbReference type="EC" id="3.1.6.1" evidence="8"/>
<keyword evidence="3 8" id="KW-0378">Hydrolase</keyword>
<organism evidence="8 9">
    <name type="scientific">Bacteroides eggerthii</name>
    <dbReference type="NCBI Taxonomy" id="28111"/>
    <lineage>
        <taxon>Bacteria</taxon>
        <taxon>Pseudomonadati</taxon>
        <taxon>Bacteroidota</taxon>
        <taxon>Bacteroidia</taxon>
        <taxon>Bacteroidales</taxon>
        <taxon>Bacteroidaceae</taxon>
        <taxon>Bacteroides</taxon>
    </lineage>
</organism>
<dbReference type="Pfam" id="PF00884">
    <property type="entry name" value="Sulfatase"/>
    <property type="match status" value="1"/>
</dbReference>
<dbReference type="InterPro" id="IPR017850">
    <property type="entry name" value="Alkaline_phosphatase_core_sf"/>
</dbReference>
<protein>
    <submittedName>
        <fullName evidence="8">Sulfatase</fullName>
        <ecNumber evidence="8">3.1.6.1</ecNumber>
    </submittedName>
</protein>
<keyword evidence="2" id="KW-0479">Metal-binding</keyword>
<evidence type="ECO:0000313" key="9">
    <source>
        <dbReference type="Proteomes" id="UP000254424"/>
    </source>
</evidence>
<accession>A0A380ZAZ0</accession>
<dbReference type="GO" id="GO:0046872">
    <property type="term" value="F:metal ion binding"/>
    <property type="evidence" value="ECO:0007669"/>
    <property type="project" value="UniProtKB-KW"/>
</dbReference>
<dbReference type="GO" id="GO:0004065">
    <property type="term" value="F:arylsulfatase activity"/>
    <property type="evidence" value="ECO:0007669"/>
    <property type="project" value="UniProtKB-EC"/>
</dbReference>
<dbReference type="InterPro" id="IPR000917">
    <property type="entry name" value="Sulfatase_N"/>
</dbReference>
<feature type="compositionally biased region" description="Basic residues" evidence="5">
    <location>
        <begin position="456"/>
        <end position="466"/>
    </location>
</feature>
<evidence type="ECO:0000256" key="3">
    <source>
        <dbReference type="ARBA" id="ARBA00022801"/>
    </source>
</evidence>
<gene>
    <name evidence="8" type="ORF">NCTC11155_03590</name>
</gene>
<evidence type="ECO:0000256" key="6">
    <source>
        <dbReference type="SAM" id="SignalP"/>
    </source>
</evidence>
<sequence length="466" mass="52761">MVKQIPMKHIACLSLLSSSMAYAAERPNIIYIFTDQHTANAMSCAGNPDVHTPNLDRLAAAGIMFQNAYCTAPLSGPSRGAMFTGHYPGSVELLTNGAPLPEALQTQTLGTLVKNAGYECAYGGKWHVPELDIPDEVRGFDQIHRHSDDGLAEACVQFLSRKHDKPFFLVASYDNPHNICEYARSQNLPYGNMEIPEIRNCPGLPPNFAKNPYDADVIEEERDNNFNVYPTATFTPEDWRMYRYTYYRLVEKVDREIGKIIDAIDKNNLWKNTVVIFSSDHGDGIGAHHWNQKSALYEEVVNIPLIVTLPGKKHAGEKLPQLISNGVDFFATICDWTGAEKPESTTGKSFRKIAEEGNPQAPHQDYVITETRFDGSKTRGWMVRTERYKYVLYDKGRHREQLFDMQNDRGETRNLMMENAYAKVAQQHRDILENYMNTYKIKPTRPKLHDVPGKALPKKANSHSSN</sequence>
<dbReference type="PANTHER" id="PTHR45953">
    <property type="entry name" value="IDURONATE 2-SULFATASE"/>
    <property type="match status" value="1"/>
</dbReference>
<comment type="similarity">
    <text evidence="1">Belongs to the sulfatase family.</text>
</comment>
<feature type="domain" description="Sulfatase N-terminal" evidence="7">
    <location>
        <begin position="27"/>
        <end position="339"/>
    </location>
</feature>
<dbReference type="Gene3D" id="3.40.720.10">
    <property type="entry name" value="Alkaline Phosphatase, subunit A"/>
    <property type="match status" value="1"/>
</dbReference>
<proteinExistence type="inferred from homology"/>
<dbReference type="RefSeq" id="WP_050764418.1">
    <property type="nucleotide sequence ID" value="NZ_CABKNQ010000020.1"/>
</dbReference>
<dbReference type="STRING" id="483216.BACEGG_00276"/>
<dbReference type="PANTHER" id="PTHR45953:SF1">
    <property type="entry name" value="IDURONATE 2-SULFATASE"/>
    <property type="match status" value="1"/>
</dbReference>
<evidence type="ECO:0000259" key="7">
    <source>
        <dbReference type="Pfam" id="PF00884"/>
    </source>
</evidence>
<evidence type="ECO:0000256" key="1">
    <source>
        <dbReference type="ARBA" id="ARBA00008779"/>
    </source>
</evidence>
<dbReference type="SUPFAM" id="SSF53649">
    <property type="entry name" value="Alkaline phosphatase-like"/>
    <property type="match status" value="1"/>
</dbReference>
<feature type="region of interest" description="Disordered" evidence="5">
    <location>
        <begin position="443"/>
        <end position="466"/>
    </location>
</feature>